<sequence>MQSLFNKTVQTGFKMEEQEAARGEGNRTAQTRLSYWILSQPSSFFAVLLAWVSVLGCSQTLQS</sequence>
<name>A0A0E9T3L0_ANGAN</name>
<feature type="transmembrane region" description="Helical" evidence="1">
    <location>
        <begin position="43"/>
        <end position="61"/>
    </location>
</feature>
<dbReference type="AlphaFoldDB" id="A0A0E9T3L0"/>
<keyword evidence="1" id="KW-0812">Transmembrane</keyword>
<accession>A0A0E9T3L0</accession>
<organism evidence="2">
    <name type="scientific">Anguilla anguilla</name>
    <name type="common">European freshwater eel</name>
    <name type="synonym">Muraena anguilla</name>
    <dbReference type="NCBI Taxonomy" id="7936"/>
    <lineage>
        <taxon>Eukaryota</taxon>
        <taxon>Metazoa</taxon>
        <taxon>Chordata</taxon>
        <taxon>Craniata</taxon>
        <taxon>Vertebrata</taxon>
        <taxon>Euteleostomi</taxon>
        <taxon>Actinopterygii</taxon>
        <taxon>Neopterygii</taxon>
        <taxon>Teleostei</taxon>
        <taxon>Anguilliformes</taxon>
        <taxon>Anguillidae</taxon>
        <taxon>Anguilla</taxon>
    </lineage>
</organism>
<evidence type="ECO:0000313" key="2">
    <source>
        <dbReference type="EMBL" id="JAH48077.1"/>
    </source>
</evidence>
<reference evidence="2" key="1">
    <citation type="submission" date="2014-11" db="EMBL/GenBank/DDBJ databases">
        <authorList>
            <person name="Amaro Gonzalez C."/>
        </authorList>
    </citation>
    <scope>NUCLEOTIDE SEQUENCE</scope>
</reference>
<keyword evidence="1" id="KW-0472">Membrane</keyword>
<proteinExistence type="predicted"/>
<protein>
    <submittedName>
        <fullName evidence="2">Uncharacterized protein</fullName>
    </submittedName>
</protein>
<evidence type="ECO:0000256" key="1">
    <source>
        <dbReference type="SAM" id="Phobius"/>
    </source>
</evidence>
<keyword evidence="1" id="KW-1133">Transmembrane helix</keyword>
<dbReference type="EMBL" id="GBXM01060500">
    <property type="protein sequence ID" value="JAH48077.1"/>
    <property type="molecule type" value="Transcribed_RNA"/>
</dbReference>
<reference evidence="2" key="2">
    <citation type="journal article" date="2015" name="Fish Shellfish Immunol.">
        <title>Early steps in the European eel (Anguilla anguilla)-Vibrio vulnificus interaction in the gills: Role of the RtxA13 toxin.</title>
        <authorList>
            <person name="Callol A."/>
            <person name="Pajuelo D."/>
            <person name="Ebbesson L."/>
            <person name="Teles M."/>
            <person name="MacKenzie S."/>
            <person name="Amaro C."/>
        </authorList>
    </citation>
    <scope>NUCLEOTIDE SEQUENCE</scope>
</reference>